<evidence type="ECO:0000256" key="1">
    <source>
        <dbReference type="ARBA" id="ARBA00002591"/>
    </source>
</evidence>
<keyword evidence="3 7" id="KW-0732">Signal</keyword>
<dbReference type="Pfam" id="PF02107">
    <property type="entry name" value="FlgH"/>
    <property type="match status" value="1"/>
</dbReference>
<dbReference type="OrthoDB" id="9789463at2"/>
<dbReference type="AlphaFoldDB" id="A0A1W6LAK6"/>
<evidence type="ECO:0000256" key="3">
    <source>
        <dbReference type="ARBA" id="ARBA00022729"/>
    </source>
</evidence>
<dbReference type="GO" id="GO:0071973">
    <property type="term" value="P:bacterial-type flagellum-dependent cell motility"/>
    <property type="evidence" value="ECO:0007669"/>
    <property type="project" value="InterPro"/>
</dbReference>
<evidence type="ECO:0000256" key="4">
    <source>
        <dbReference type="ARBA" id="ARBA00023136"/>
    </source>
</evidence>
<evidence type="ECO:0000256" key="6">
    <source>
        <dbReference type="ARBA" id="ARBA00023237"/>
    </source>
</evidence>
<dbReference type="GO" id="GO:0009279">
    <property type="term" value="C:cell outer membrane"/>
    <property type="evidence" value="ECO:0007669"/>
    <property type="project" value="UniProtKB-SubCell"/>
</dbReference>
<dbReference type="PRINTS" id="PR01008">
    <property type="entry name" value="FLGLRINGFLGH"/>
</dbReference>
<comment type="subunit">
    <text evidence="7">The basal body constitutes a major portion of the flagellar organelle and consists of four rings (L,P,S, and M) mounted on a central rod.</text>
</comment>
<evidence type="ECO:0000256" key="2">
    <source>
        <dbReference type="ARBA" id="ARBA00006929"/>
    </source>
</evidence>
<dbReference type="NCBIfam" id="NF001304">
    <property type="entry name" value="PRK00249.1-4"/>
    <property type="match status" value="1"/>
</dbReference>
<reference evidence="8 9" key="1">
    <citation type="submission" date="2016-04" db="EMBL/GenBank/DDBJ databases">
        <title>Complete genome sequence of natural rubber-degrading, novel Gram-negative bacterium, Rhizobacter gummiphilus strain NS21.</title>
        <authorList>
            <person name="Tabata M."/>
            <person name="Kasai D."/>
            <person name="Fukuda M."/>
        </authorList>
    </citation>
    <scope>NUCLEOTIDE SEQUENCE [LARGE SCALE GENOMIC DNA]</scope>
    <source>
        <strain evidence="8 9">NS21</strain>
    </source>
</reference>
<name>A0A1W6LAK6_9BURK</name>
<dbReference type="PANTHER" id="PTHR34933:SF1">
    <property type="entry name" value="FLAGELLAR L-RING PROTEIN"/>
    <property type="match status" value="1"/>
</dbReference>
<dbReference type="HAMAP" id="MF_00415">
    <property type="entry name" value="FlgH"/>
    <property type="match status" value="1"/>
</dbReference>
<keyword evidence="8" id="KW-0966">Cell projection</keyword>
<keyword evidence="6 7" id="KW-0998">Cell outer membrane</keyword>
<evidence type="ECO:0000256" key="5">
    <source>
        <dbReference type="ARBA" id="ARBA00023143"/>
    </source>
</evidence>
<sequence>MRGATLVLSLVALLLGGCAYVQPEPDHRQPAGEPPPVPVQAARKGQGGGVYRVDSPWSLTSDSRAFRPGDVVTVVLQETTQATKKADTKFGKENSISIDPTVMLGKLYPKTEVGVGAGRDFTGTSSSSQANTLQGAITVVVLEVLPNGLLRVGGEKSLTLNQGEEFVRLQGYLRAEDVSSDNRVSSQRVANARIGYSGRGALADANDPGWLVRFFSSPLMPF</sequence>
<keyword evidence="5 7" id="KW-0975">Bacterial flagellum</keyword>
<keyword evidence="4 7" id="KW-0472">Membrane</keyword>
<dbReference type="KEGG" id="rgu:A4W93_15885"/>
<dbReference type="GO" id="GO:0009427">
    <property type="term" value="C:bacterial-type flagellum basal body, distal rod, L ring"/>
    <property type="evidence" value="ECO:0007669"/>
    <property type="project" value="InterPro"/>
</dbReference>
<evidence type="ECO:0000256" key="7">
    <source>
        <dbReference type="HAMAP-Rule" id="MF_00415"/>
    </source>
</evidence>
<comment type="similarity">
    <text evidence="2 7">Belongs to the FlgH family.</text>
</comment>
<dbReference type="STRING" id="946333.A4W93_15885"/>
<keyword evidence="8" id="KW-0282">Flagellum</keyword>
<keyword evidence="8" id="KW-0969">Cilium</keyword>
<keyword evidence="7" id="KW-0449">Lipoprotein</keyword>
<gene>
    <name evidence="7 8" type="primary">flgH</name>
    <name evidence="8" type="ORF">A4W93_15885</name>
</gene>
<comment type="subcellular location">
    <subcellularLocation>
        <location evidence="7">Cell outer membrane</location>
        <topology evidence="7">Lipid-anchor</topology>
    </subcellularLocation>
    <subcellularLocation>
        <location evidence="7">Bacterial flagellum basal body</location>
    </subcellularLocation>
</comment>
<evidence type="ECO:0000313" key="8">
    <source>
        <dbReference type="EMBL" id="ARN21260.1"/>
    </source>
</evidence>
<protein>
    <recommendedName>
        <fullName evidence="7">Flagellar L-ring protein</fullName>
    </recommendedName>
    <alternativeName>
        <fullName evidence="7">Basal body L-ring protein</fullName>
    </alternativeName>
</protein>
<dbReference type="PANTHER" id="PTHR34933">
    <property type="entry name" value="FLAGELLAR L-RING PROTEIN"/>
    <property type="match status" value="1"/>
</dbReference>
<dbReference type="EMBL" id="CP015118">
    <property type="protein sequence ID" value="ARN21260.1"/>
    <property type="molecule type" value="Genomic_DNA"/>
</dbReference>
<evidence type="ECO:0000313" key="9">
    <source>
        <dbReference type="Proteomes" id="UP000193427"/>
    </source>
</evidence>
<keyword evidence="9" id="KW-1185">Reference proteome</keyword>
<accession>A0A1W6LAK6</accession>
<dbReference type="Proteomes" id="UP000193427">
    <property type="component" value="Chromosome"/>
</dbReference>
<proteinExistence type="inferred from homology"/>
<dbReference type="InterPro" id="IPR000527">
    <property type="entry name" value="Flag_Lring"/>
</dbReference>
<dbReference type="RefSeq" id="WP_085751548.1">
    <property type="nucleotide sequence ID" value="NZ_BSPR01000004.1"/>
</dbReference>
<organism evidence="8 9">
    <name type="scientific">Piscinibacter gummiphilus</name>
    <dbReference type="NCBI Taxonomy" id="946333"/>
    <lineage>
        <taxon>Bacteria</taxon>
        <taxon>Pseudomonadati</taxon>
        <taxon>Pseudomonadota</taxon>
        <taxon>Betaproteobacteria</taxon>
        <taxon>Burkholderiales</taxon>
        <taxon>Sphaerotilaceae</taxon>
        <taxon>Piscinibacter</taxon>
    </lineage>
</organism>
<dbReference type="PROSITE" id="PS51257">
    <property type="entry name" value="PROKAR_LIPOPROTEIN"/>
    <property type="match status" value="1"/>
</dbReference>
<comment type="function">
    <text evidence="1 7">Assembles around the rod to form the L-ring and probably protects the motor/basal body from shearing forces during rotation.</text>
</comment>
<dbReference type="GO" id="GO:0003774">
    <property type="term" value="F:cytoskeletal motor activity"/>
    <property type="evidence" value="ECO:0007669"/>
    <property type="project" value="InterPro"/>
</dbReference>